<accession>A0A9W8NZK1</accession>
<dbReference type="AlphaFoldDB" id="A0A9W8NZK1"/>
<evidence type="ECO:0000313" key="3">
    <source>
        <dbReference type="Proteomes" id="UP001142393"/>
    </source>
</evidence>
<dbReference type="EMBL" id="JANVFU010000007">
    <property type="protein sequence ID" value="KAJ3743889.1"/>
    <property type="molecule type" value="Genomic_DNA"/>
</dbReference>
<organism evidence="2 3">
    <name type="scientific">Lentinula detonsa</name>
    <dbReference type="NCBI Taxonomy" id="2804962"/>
    <lineage>
        <taxon>Eukaryota</taxon>
        <taxon>Fungi</taxon>
        <taxon>Dikarya</taxon>
        <taxon>Basidiomycota</taxon>
        <taxon>Agaricomycotina</taxon>
        <taxon>Agaricomycetes</taxon>
        <taxon>Agaricomycetidae</taxon>
        <taxon>Agaricales</taxon>
        <taxon>Marasmiineae</taxon>
        <taxon>Omphalotaceae</taxon>
        <taxon>Lentinula</taxon>
    </lineage>
</organism>
<name>A0A9W8NZK1_9AGAR</name>
<evidence type="ECO:0000313" key="2">
    <source>
        <dbReference type="EMBL" id="KAJ3743889.1"/>
    </source>
</evidence>
<comment type="caution">
    <text evidence="2">The sequence shown here is derived from an EMBL/GenBank/DDBJ whole genome shotgun (WGS) entry which is preliminary data.</text>
</comment>
<dbReference type="Proteomes" id="UP001142393">
    <property type="component" value="Unassembled WGS sequence"/>
</dbReference>
<sequence>MSHNADDDSSYQLYLEPQKQGGGRQDDPHPQHSSTSGRTSLGAYEYSQPSARDQHSLGEQPPLGAYGYSQLSSGDYEYSQASTGDHKYSQFSSASYEDSQASTGDHEYSQSSSATYRYSQPSARDHEYSHSSSGFSTVQQTWPRYYYETPSENELENEDPVNRHLVLSSSQSTDLSFSILPFQLQKPLPLTNTNPEWGIHCSIIFLQPLEIPCILGMQIITSPLEILLPSPNRTPTNSLLSQPGQP</sequence>
<protein>
    <submittedName>
        <fullName evidence="2">Uncharacterized protein</fullName>
    </submittedName>
</protein>
<feature type="compositionally biased region" description="Polar residues" evidence="1">
    <location>
        <begin position="89"/>
        <end position="122"/>
    </location>
</feature>
<gene>
    <name evidence="2" type="ORF">DFH05DRAFT_1129113</name>
</gene>
<evidence type="ECO:0000256" key="1">
    <source>
        <dbReference type="SAM" id="MobiDB-lite"/>
    </source>
</evidence>
<reference evidence="2 3" key="1">
    <citation type="journal article" date="2023" name="Proc. Natl. Acad. Sci. U.S.A.">
        <title>A global phylogenomic analysis of the shiitake genus Lentinula.</title>
        <authorList>
            <person name="Sierra-Patev S."/>
            <person name="Min B."/>
            <person name="Naranjo-Ortiz M."/>
            <person name="Looney B."/>
            <person name="Konkel Z."/>
            <person name="Slot J.C."/>
            <person name="Sakamoto Y."/>
            <person name="Steenwyk J.L."/>
            <person name="Rokas A."/>
            <person name="Carro J."/>
            <person name="Camarero S."/>
            <person name="Ferreira P."/>
            <person name="Molpeceres G."/>
            <person name="Ruiz-Duenas F.J."/>
            <person name="Serrano A."/>
            <person name="Henrissat B."/>
            <person name="Drula E."/>
            <person name="Hughes K.W."/>
            <person name="Mata J.L."/>
            <person name="Ishikawa N.K."/>
            <person name="Vargas-Isla R."/>
            <person name="Ushijima S."/>
            <person name="Smith C.A."/>
            <person name="Donoghue J."/>
            <person name="Ahrendt S."/>
            <person name="Andreopoulos W."/>
            <person name="He G."/>
            <person name="LaButti K."/>
            <person name="Lipzen A."/>
            <person name="Ng V."/>
            <person name="Riley R."/>
            <person name="Sandor L."/>
            <person name="Barry K."/>
            <person name="Martinez A.T."/>
            <person name="Xiao Y."/>
            <person name="Gibbons J.G."/>
            <person name="Terashima K."/>
            <person name="Grigoriev I.V."/>
            <person name="Hibbett D."/>
        </authorList>
    </citation>
    <scope>NUCLEOTIDE SEQUENCE [LARGE SCALE GENOMIC DNA]</scope>
    <source>
        <strain evidence="2 3">TFB7810</strain>
    </source>
</reference>
<feature type="region of interest" description="Disordered" evidence="1">
    <location>
        <begin position="1"/>
        <end position="71"/>
    </location>
</feature>
<proteinExistence type="predicted"/>
<feature type="region of interest" description="Disordered" evidence="1">
    <location>
        <begin position="89"/>
        <end position="134"/>
    </location>
</feature>
<keyword evidence="3" id="KW-1185">Reference proteome</keyword>